<sequence length="140" mass="15705">MKKTQASLIGGFLATVALLLVVYIENMTGYFAFMSPIFVSAVTGSTMWLSWLLHLIAGWVFAFIYAYFFIKILSWVKTPWLRGTVYGLLLAVLIEISLYMTDRDIVTNNLLLSTLGLAIAYMMYGAILGMIVLPENKTEN</sequence>
<evidence type="ECO:0008006" key="4">
    <source>
        <dbReference type="Google" id="ProtNLM"/>
    </source>
</evidence>
<proteinExistence type="predicted"/>
<comment type="caution">
    <text evidence="2">The sequence shown here is derived from an EMBL/GenBank/DDBJ whole genome shotgun (WGS) entry which is preliminary data.</text>
</comment>
<reference evidence="2 3" key="1">
    <citation type="submission" date="2022-07" db="EMBL/GenBank/DDBJ databases">
        <title>Fecal culturing of patients with breast cancer.</title>
        <authorList>
            <person name="Teng N.M.Y."/>
            <person name="Kiu R."/>
            <person name="Evans R."/>
            <person name="Baker D.J."/>
            <person name="Zenner C."/>
            <person name="Robinson S.D."/>
            <person name="Hall L.J."/>
        </authorList>
    </citation>
    <scope>NUCLEOTIDE SEQUENCE [LARGE SCALE GENOMIC DNA]</scope>
    <source>
        <strain evidence="2 3">LH1063</strain>
    </source>
</reference>
<keyword evidence="1" id="KW-0472">Membrane</keyword>
<feature type="transmembrane region" description="Helical" evidence="1">
    <location>
        <begin position="80"/>
        <end position="99"/>
    </location>
</feature>
<feature type="transmembrane region" description="Helical" evidence="1">
    <location>
        <begin position="48"/>
        <end position="68"/>
    </location>
</feature>
<feature type="transmembrane region" description="Helical" evidence="1">
    <location>
        <begin position="111"/>
        <end position="133"/>
    </location>
</feature>
<keyword evidence="1" id="KW-0812">Transmembrane</keyword>
<evidence type="ECO:0000256" key="1">
    <source>
        <dbReference type="SAM" id="Phobius"/>
    </source>
</evidence>
<keyword evidence="1" id="KW-1133">Transmembrane helix</keyword>
<name>A0ABT1MEH9_9BACT</name>
<dbReference type="InterPro" id="IPR046739">
    <property type="entry name" value="DUF6789"/>
</dbReference>
<organism evidence="2 3">
    <name type="scientific">Coprobacter tertius</name>
    <dbReference type="NCBI Taxonomy" id="2944915"/>
    <lineage>
        <taxon>Bacteria</taxon>
        <taxon>Pseudomonadati</taxon>
        <taxon>Bacteroidota</taxon>
        <taxon>Bacteroidia</taxon>
        <taxon>Bacteroidales</taxon>
        <taxon>Barnesiellaceae</taxon>
        <taxon>Coprobacter</taxon>
    </lineage>
</organism>
<evidence type="ECO:0000313" key="2">
    <source>
        <dbReference type="EMBL" id="MCP9611035.1"/>
    </source>
</evidence>
<dbReference type="Pfam" id="PF20587">
    <property type="entry name" value="DUF6789"/>
    <property type="match status" value="1"/>
</dbReference>
<evidence type="ECO:0000313" key="3">
    <source>
        <dbReference type="Proteomes" id="UP001205603"/>
    </source>
</evidence>
<dbReference type="RefSeq" id="WP_255025680.1">
    <property type="nucleotide sequence ID" value="NZ_JANDHW010000002.1"/>
</dbReference>
<dbReference type="Proteomes" id="UP001205603">
    <property type="component" value="Unassembled WGS sequence"/>
</dbReference>
<dbReference type="EMBL" id="JANDHW010000002">
    <property type="protein sequence ID" value="MCP9611035.1"/>
    <property type="molecule type" value="Genomic_DNA"/>
</dbReference>
<keyword evidence="3" id="KW-1185">Reference proteome</keyword>
<protein>
    <recommendedName>
        <fullName evidence="4">DUF2127 domain-containing protein</fullName>
    </recommendedName>
</protein>
<gene>
    <name evidence="2" type="ORF">NMU02_02875</name>
</gene>
<accession>A0ABT1MEH9</accession>